<dbReference type="AlphaFoldDB" id="A0AAQ3PU44"/>
<evidence type="ECO:0000313" key="2">
    <source>
        <dbReference type="Proteomes" id="UP001341281"/>
    </source>
</evidence>
<proteinExistence type="predicted"/>
<keyword evidence="2" id="KW-1185">Reference proteome</keyword>
<dbReference type="Proteomes" id="UP001341281">
    <property type="component" value="Chromosome 01"/>
</dbReference>
<sequence length="217" mass="23981">MGKLLPASIMGRSCCWWPSPSRERRPGRGEAPWGWTMGVMPWRSRRSAACYWWWTADVGHAGGEQGLLLAALGWGKSGRHGRWQLLPACFTRGKRRAGAAPREEGSWSCTREPRRWAAVVCEERAPWGRKVFCCCSMGKKGVATACGGERARVRSCRILRGAMEGDVGGTMDRGSSRSSPWEDAAWLWLAWGRRRRAEEEAVAGGGGLEKGIEFGRG</sequence>
<accession>A0AAQ3PU44</accession>
<gene>
    <name evidence="1" type="ORF">U9M48_004133</name>
</gene>
<evidence type="ECO:0000313" key="1">
    <source>
        <dbReference type="EMBL" id="WVZ53151.1"/>
    </source>
</evidence>
<reference evidence="1 2" key="1">
    <citation type="submission" date="2024-02" db="EMBL/GenBank/DDBJ databases">
        <title>High-quality chromosome-scale genome assembly of Pensacola bahiagrass (Paspalum notatum Flugge var. saurae).</title>
        <authorList>
            <person name="Vega J.M."/>
            <person name="Podio M."/>
            <person name="Orjuela J."/>
            <person name="Siena L.A."/>
            <person name="Pessino S.C."/>
            <person name="Combes M.C."/>
            <person name="Mariac C."/>
            <person name="Albertini E."/>
            <person name="Pupilli F."/>
            <person name="Ortiz J.P.A."/>
            <person name="Leblanc O."/>
        </authorList>
    </citation>
    <scope>NUCLEOTIDE SEQUENCE [LARGE SCALE GENOMIC DNA]</scope>
    <source>
        <strain evidence="1">R1</strain>
        <tissue evidence="1">Leaf</tissue>
    </source>
</reference>
<organism evidence="1 2">
    <name type="scientific">Paspalum notatum var. saurae</name>
    <dbReference type="NCBI Taxonomy" id="547442"/>
    <lineage>
        <taxon>Eukaryota</taxon>
        <taxon>Viridiplantae</taxon>
        <taxon>Streptophyta</taxon>
        <taxon>Embryophyta</taxon>
        <taxon>Tracheophyta</taxon>
        <taxon>Spermatophyta</taxon>
        <taxon>Magnoliopsida</taxon>
        <taxon>Liliopsida</taxon>
        <taxon>Poales</taxon>
        <taxon>Poaceae</taxon>
        <taxon>PACMAD clade</taxon>
        <taxon>Panicoideae</taxon>
        <taxon>Andropogonodae</taxon>
        <taxon>Paspaleae</taxon>
        <taxon>Paspalinae</taxon>
        <taxon>Paspalum</taxon>
    </lineage>
</organism>
<protein>
    <submittedName>
        <fullName evidence="1">Uncharacterized protein</fullName>
    </submittedName>
</protein>
<dbReference type="EMBL" id="CP144745">
    <property type="protein sequence ID" value="WVZ53151.1"/>
    <property type="molecule type" value="Genomic_DNA"/>
</dbReference>
<name>A0AAQ3PU44_PASNO</name>